<name>X1U066_9ZZZZ</name>
<feature type="non-terminal residue" evidence="2">
    <location>
        <position position="1"/>
    </location>
</feature>
<protein>
    <submittedName>
        <fullName evidence="2">Uncharacterized protein</fullName>
    </submittedName>
</protein>
<gene>
    <name evidence="2" type="ORF">S12H4_27377</name>
</gene>
<feature type="region of interest" description="Disordered" evidence="1">
    <location>
        <begin position="1"/>
        <end position="20"/>
    </location>
</feature>
<sequence length="180" mass="19748">YYEKTKKAVSEGQDSTKKSTSDAISDVIKHGVDEFVAAEEAAKDAVKAASRGSRGDFVDAMEVVGDWYAGMYADVEDIEKEMQDIPMSVLDFLLGDTFAKEGDIVDDIDEGLAGLFGGINFSLDGALGTVFAWVEPAIKAIATTLAYCLSWFSERLEDLLMIPAHAFFQMLSYILFKEKK</sequence>
<dbReference type="EMBL" id="BARW01015624">
    <property type="protein sequence ID" value="GAI96956.1"/>
    <property type="molecule type" value="Genomic_DNA"/>
</dbReference>
<reference evidence="2" key="1">
    <citation type="journal article" date="2014" name="Front. Microbiol.">
        <title>High frequency of phylogenetically diverse reductive dehalogenase-homologous genes in deep subseafloor sedimentary metagenomes.</title>
        <authorList>
            <person name="Kawai M."/>
            <person name="Futagami T."/>
            <person name="Toyoda A."/>
            <person name="Takaki Y."/>
            <person name="Nishi S."/>
            <person name="Hori S."/>
            <person name="Arai W."/>
            <person name="Tsubouchi T."/>
            <person name="Morono Y."/>
            <person name="Uchiyama I."/>
            <person name="Ito T."/>
            <person name="Fujiyama A."/>
            <person name="Inagaki F."/>
            <person name="Takami H."/>
        </authorList>
    </citation>
    <scope>NUCLEOTIDE SEQUENCE</scope>
    <source>
        <strain evidence="2">Expedition CK06-06</strain>
    </source>
</reference>
<organism evidence="2">
    <name type="scientific">marine sediment metagenome</name>
    <dbReference type="NCBI Taxonomy" id="412755"/>
    <lineage>
        <taxon>unclassified sequences</taxon>
        <taxon>metagenomes</taxon>
        <taxon>ecological metagenomes</taxon>
    </lineage>
</organism>
<evidence type="ECO:0000256" key="1">
    <source>
        <dbReference type="SAM" id="MobiDB-lite"/>
    </source>
</evidence>
<dbReference type="AlphaFoldDB" id="X1U066"/>
<evidence type="ECO:0000313" key="2">
    <source>
        <dbReference type="EMBL" id="GAI96956.1"/>
    </source>
</evidence>
<accession>X1U066</accession>
<comment type="caution">
    <text evidence="2">The sequence shown here is derived from an EMBL/GenBank/DDBJ whole genome shotgun (WGS) entry which is preliminary data.</text>
</comment>
<proteinExistence type="predicted"/>